<accession>A0A4Y9XPL1</accession>
<dbReference type="Proteomes" id="UP000298327">
    <property type="component" value="Unassembled WGS sequence"/>
</dbReference>
<feature type="transmembrane region" description="Helical" evidence="1">
    <location>
        <begin position="153"/>
        <end position="175"/>
    </location>
</feature>
<keyword evidence="3" id="KW-1185">Reference proteome</keyword>
<evidence type="ECO:0000256" key="1">
    <source>
        <dbReference type="SAM" id="Phobius"/>
    </source>
</evidence>
<protein>
    <recommendedName>
        <fullName evidence="4">G-protein coupled receptors family 1 profile domain-containing protein</fullName>
    </recommendedName>
</protein>
<gene>
    <name evidence="2" type="ORF">EVG20_g10884</name>
</gene>
<evidence type="ECO:0000313" key="3">
    <source>
        <dbReference type="Proteomes" id="UP000298327"/>
    </source>
</evidence>
<comment type="caution">
    <text evidence="2">The sequence shown here is derived from an EMBL/GenBank/DDBJ whole genome shotgun (WGS) entry which is preliminary data.</text>
</comment>
<dbReference type="AlphaFoldDB" id="A0A4Y9XPL1"/>
<keyword evidence="1" id="KW-0472">Membrane</keyword>
<feature type="transmembrane region" description="Helical" evidence="1">
    <location>
        <begin position="20"/>
        <end position="45"/>
    </location>
</feature>
<organism evidence="2 3">
    <name type="scientific">Dentipellis fragilis</name>
    <dbReference type="NCBI Taxonomy" id="205917"/>
    <lineage>
        <taxon>Eukaryota</taxon>
        <taxon>Fungi</taxon>
        <taxon>Dikarya</taxon>
        <taxon>Basidiomycota</taxon>
        <taxon>Agaricomycotina</taxon>
        <taxon>Agaricomycetes</taxon>
        <taxon>Russulales</taxon>
        <taxon>Hericiaceae</taxon>
        <taxon>Dentipellis</taxon>
    </lineage>
</organism>
<dbReference type="OrthoDB" id="10501550at2759"/>
<evidence type="ECO:0008006" key="4">
    <source>
        <dbReference type="Google" id="ProtNLM"/>
    </source>
</evidence>
<feature type="transmembrane region" description="Helical" evidence="1">
    <location>
        <begin position="187"/>
        <end position="210"/>
    </location>
</feature>
<sequence length="339" mass="38470">MMDDAQRFDERYNAAIQQHVPVILTGTILYGINLSLSSTAAIMLLREGTGERSRLQRVWLLSMLVLMVLFATAYIVLDTLVCYVWLSHVVGRYLLAQHLLFIMQSALGDSVTIWRCYVLYEKSIIAVVLPGSTAFASFTLGVYFVSIEWGRNTWIWAAITMFCTVYCAVVISCKIYSSARLSRSTNLFAAIFFIIETSLIYALSIVAYLVTAFTSQFTDSGMAAWTIIMSATVQLPPIVLCLLILQIKFYNRDRQTVQFMNSETVRPRVALRHIVRIERDTRADDQSMPTFQMVPIVIREPMHTMSTEARIDLEAYDTSDVDEANEKREKSVPIVTDIV</sequence>
<name>A0A4Y9XPL1_9AGAM</name>
<keyword evidence="1" id="KW-1133">Transmembrane helix</keyword>
<feature type="transmembrane region" description="Helical" evidence="1">
    <location>
        <begin position="124"/>
        <end position="147"/>
    </location>
</feature>
<evidence type="ECO:0000313" key="2">
    <source>
        <dbReference type="EMBL" id="TFY51682.1"/>
    </source>
</evidence>
<dbReference type="EMBL" id="SEOQ01001460">
    <property type="protein sequence ID" value="TFY51682.1"/>
    <property type="molecule type" value="Genomic_DNA"/>
</dbReference>
<keyword evidence="1" id="KW-0812">Transmembrane</keyword>
<feature type="transmembrane region" description="Helical" evidence="1">
    <location>
        <begin position="222"/>
        <end position="245"/>
    </location>
</feature>
<proteinExistence type="predicted"/>
<feature type="transmembrane region" description="Helical" evidence="1">
    <location>
        <begin position="57"/>
        <end position="77"/>
    </location>
</feature>
<reference evidence="2 3" key="1">
    <citation type="submission" date="2019-02" db="EMBL/GenBank/DDBJ databases">
        <title>Genome sequencing of the rare red list fungi Dentipellis fragilis.</title>
        <authorList>
            <person name="Buettner E."/>
            <person name="Kellner H."/>
        </authorList>
    </citation>
    <scope>NUCLEOTIDE SEQUENCE [LARGE SCALE GENOMIC DNA]</scope>
    <source>
        <strain evidence="2 3">DSM 105465</strain>
    </source>
</reference>